<dbReference type="EMBL" id="QUMU01000004">
    <property type="protein sequence ID" value="REG33229.1"/>
    <property type="molecule type" value="Genomic_DNA"/>
</dbReference>
<proteinExistence type="predicted"/>
<accession>A0ABX9K562</accession>
<protein>
    <submittedName>
        <fullName evidence="1">Uncharacterized protein</fullName>
    </submittedName>
</protein>
<dbReference type="Proteomes" id="UP000256345">
    <property type="component" value="Unassembled WGS sequence"/>
</dbReference>
<evidence type="ECO:0000313" key="2">
    <source>
        <dbReference type="Proteomes" id="UP000256345"/>
    </source>
</evidence>
<gene>
    <name evidence="1" type="ORF">ATI61_104520</name>
</gene>
<comment type="caution">
    <text evidence="1">The sequence shown here is derived from an EMBL/GenBank/DDBJ whole genome shotgun (WGS) entry which is preliminary data.</text>
</comment>
<name>A0ABX9K562_9BACT</name>
<sequence>MSCPMRLFQAGAHGRGRKESAEACARRVETLFQQSLQLPFEPTTETFLRFFGRRKSAAIQRAPARLV</sequence>
<keyword evidence="2" id="KW-1185">Reference proteome</keyword>
<reference evidence="1 2" key="1">
    <citation type="submission" date="2018-08" db="EMBL/GenBank/DDBJ databases">
        <title>Genomic Encyclopedia of Archaeal and Bacterial Type Strains, Phase II (KMG-II): from individual species to whole genera.</title>
        <authorList>
            <person name="Goeker M."/>
        </authorList>
    </citation>
    <scope>NUCLEOTIDE SEQUENCE [LARGE SCALE GENOMIC DNA]</scope>
    <source>
        <strain evidence="1 2">DSM 2261</strain>
    </source>
</reference>
<evidence type="ECO:0000313" key="1">
    <source>
        <dbReference type="EMBL" id="REG33229.1"/>
    </source>
</evidence>
<organism evidence="1 2">
    <name type="scientific">Archangium gephyra</name>
    <dbReference type="NCBI Taxonomy" id="48"/>
    <lineage>
        <taxon>Bacteria</taxon>
        <taxon>Pseudomonadati</taxon>
        <taxon>Myxococcota</taxon>
        <taxon>Myxococcia</taxon>
        <taxon>Myxococcales</taxon>
        <taxon>Cystobacterineae</taxon>
        <taxon>Archangiaceae</taxon>
        <taxon>Archangium</taxon>
    </lineage>
</organism>